<evidence type="ECO:0000259" key="11">
    <source>
        <dbReference type="SMART" id="SM01097"/>
    </source>
</evidence>
<comment type="subunit">
    <text evidence="7">Heterodimer composed of 2 chains; the small (or glutamine) chain promotes the hydrolysis of glutamine to ammonia, which is used by the large (or ammonia) chain to synthesize carbamoyl phosphate.</text>
</comment>
<dbReference type="InterPro" id="IPR050472">
    <property type="entry name" value="Anth_synth/Amidotransfase"/>
</dbReference>
<dbReference type="InterPro" id="IPR035686">
    <property type="entry name" value="CPSase_GATase1"/>
</dbReference>
<keyword evidence="5 10" id="KW-0067">ATP-binding</keyword>
<dbReference type="GO" id="GO:0004088">
    <property type="term" value="F:carbamoyl-phosphate synthase (glutamine-hydrolyzing) activity"/>
    <property type="evidence" value="ECO:0007669"/>
    <property type="project" value="UniProtKB-UniRule"/>
</dbReference>
<comment type="catalytic activity">
    <reaction evidence="9 10">
        <text>L-glutamine + H2O = L-glutamate + NH4(+)</text>
        <dbReference type="Rhea" id="RHEA:15889"/>
        <dbReference type="ChEBI" id="CHEBI:15377"/>
        <dbReference type="ChEBI" id="CHEBI:28938"/>
        <dbReference type="ChEBI" id="CHEBI:29985"/>
        <dbReference type="ChEBI" id="CHEBI:58359"/>
    </reaction>
</comment>
<dbReference type="Pfam" id="PF00117">
    <property type="entry name" value="GATase"/>
    <property type="match status" value="1"/>
</dbReference>
<keyword evidence="10" id="KW-0055">Arginine biosynthesis</keyword>
<evidence type="ECO:0000256" key="10">
    <source>
        <dbReference type="HAMAP-Rule" id="MF_01209"/>
    </source>
</evidence>
<keyword evidence="10" id="KW-0665">Pyrimidine biosynthesis</keyword>
<keyword evidence="3 10" id="KW-0436">Ligase</keyword>
<feature type="binding site" evidence="10">
    <location>
        <position position="255"/>
    </location>
    <ligand>
        <name>L-glutamine</name>
        <dbReference type="ChEBI" id="CHEBI:58359"/>
    </ligand>
</feature>
<reference evidence="12" key="1">
    <citation type="journal article" date="2023" name="J. Phycol.">
        <title>Revised classification of the Cyanidiophyceae based on plastid genome data with descriptions of the Cavernulicolales ord. nov. and Galdieriales ord. nov. (Rhodophyta).</title>
        <authorList>
            <person name="Park S.I."/>
            <person name="Cho C.H."/>
            <person name="Ciniglia C."/>
            <person name="Huang T.Y."/>
            <person name="Liu S.L."/>
            <person name="Bustamante D.E."/>
            <person name="Calderon M.S."/>
            <person name="Mansilla A."/>
            <person name="McDermott T."/>
            <person name="Andersen R.A."/>
            <person name="Yoon H.S."/>
        </authorList>
    </citation>
    <scope>NUCLEOTIDE SEQUENCE</scope>
</reference>
<evidence type="ECO:0000256" key="2">
    <source>
        <dbReference type="ARBA" id="ARBA00007800"/>
    </source>
</evidence>
<feature type="binding site" evidence="10">
    <location>
        <position position="325"/>
    </location>
    <ligand>
        <name>L-glutamine</name>
        <dbReference type="ChEBI" id="CHEBI:58359"/>
    </ligand>
</feature>
<evidence type="ECO:0000313" key="12">
    <source>
        <dbReference type="EMBL" id="WDA99531.1"/>
    </source>
</evidence>
<sequence>MKLEKKRSILLLEDGAIFKGWSYNQNFTCSGEVVFNTGMTGYQEIITDPSYYGQITILTYPEIGNTGFNIEDNESNGIKSCALIVKNFCLFSSNWRMSISMLDYINHVKLPVIFGFDTRSLAKYIRSKGAMNGCISNEEFNLSCLANKLKEKPKMKGLNLIQYLNNTRNYKWNNLGETLLNNHKIYYYIEHKNLIREKKKNKYNSTKLCVIDLGTKFNILRNFNEEDCFVKVLKNNVKIKDIEQENPDGIILSNGPGDPFALNDEIELVKDIIKINKPILGICMGHQLLNIAFGGKTFKMKFGHRAINHPCGIYMKVNITSQNHGFSVDQISMDKNIIHINNWNFNDNTIAGVSHKILPIFSIQYHPEGAPGPHDTNDIFIKFVNIIQSYKNNNSINTNS</sequence>
<feature type="binding site" evidence="10">
    <location>
        <position position="257"/>
    </location>
    <ligand>
        <name>L-glutamine</name>
        <dbReference type="ChEBI" id="CHEBI:58359"/>
    </ligand>
</feature>
<dbReference type="GO" id="GO:0006207">
    <property type="term" value="P:'de novo' pyrimidine nucleobase biosynthetic process"/>
    <property type="evidence" value="ECO:0007669"/>
    <property type="project" value="InterPro"/>
</dbReference>
<feature type="domain" description="Carbamoyl-phosphate synthase small subunit N-terminal" evidence="11">
    <location>
        <begin position="6"/>
        <end position="136"/>
    </location>
</feature>
<dbReference type="Pfam" id="PF00988">
    <property type="entry name" value="CPSase_sm_chain"/>
    <property type="match status" value="1"/>
</dbReference>
<proteinExistence type="inferred from homology"/>
<dbReference type="InterPro" id="IPR017926">
    <property type="entry name" value="GATASE"/>
</dbReference>
<comment type="function">
    <text evidence="10">Small subunit of the glutamine-dependent carbamoyl phosphate synthetase (CPSase). CPSase catalyzes the formation of carbamoyl phosphate from the ammonia moiety of glutamine, carbonate, and phosphate donated by ATP, constituting the first step of 2 biosynthetic pathways, one leading to arginine and/or urea and the other to pyrimidine nucleotides. The small subunit (glutamine amidotransferase) binds and cleaves glutamine to supply the large subunit with the substrate ammonia.</text>
</comment>
<dbReference type="SUPFAM" id="SSF52317">
    <property type="entry name" value="Class I glutamine amidotransferase-like"/>
    <property type="match status" value="1"/>
</dbReference>
<dbReference type="GO" id="GO:0006526">
    <property type="term" value="P:L-arginine biosynthetic process"/>
    <property type="evidence" value="ECO:0007669"/>
    <property type="project" value="UniProtKB-UniRule"/>
</dbReference>
<keyword evidence="10" id="KW-0028">Amino-acid biosynthesis</keyword>
<dbReference type="PRINTS" id="PR00097">
    <property type="entry name" value="ANTSNTHASEII"/>
</dbReference>
<comment type="pathway">
    <text evidence="10">Pyrimidine metabolism; UMP biosynthesis via de novo pathway; (S)-dihydroorotate from bicarbonate: step 1/3.</text>
</comment>
<feature type="binding site" evidence="10">
    <location>
        <position position="284"/>
    </location>
    <ligand>
        <name>L-glutamine</name>
        <dbReference type="ChEBI" id="CHEBI:58359"/>
    </ligand>
</feature>
<dbReference type="HAMAP" id="MF_01209">
    <property type="entry name" value="CPSase_S_chain"/>
    <property type="match status" value="1"/>
</dbReference>
<dbReference type="EMBL" id="OP616814">
    <property type="protein sequence ID" value="WDA99531.1"/>
    <property type="molecule type" value="Genomic_DNA"/>
</dbReference>
<feature type="active site" description="Nucleophile" evidence="10">
    <location>
        <position position="283"/>
    </location>
</feature>
<comment type="catalytic activity">
    <reaction evidence="8 10">
        <text>hydrogencarbonate + L-glutamine + 2 ATP + H2O = carbamoyl phosphate + L-glutamate + 2 ADP + phosphate + 2 H(+)</text>
        <dbReference type="Rhea" id="RHEA:18633"/>
        <dbReference type="ChEBI" id="CHEBI:15377"/>
        <dbReference type="ChEBI" id="CHEBI:15378"/>
        <dbReference type="ChEBI" id="CHEBI:17544"/>
        <dbReference type="ChEBI" id="CHEBI:29985"/>
        <dbReference type="ChEBI" id="CHEBI:30616"/>
        <dbReference type="ChEBI" id="CHEBI:43474"/>
        <dbReference type="ChEBI" id="CHEBI:58228"/>
        <dbReference type="ChEBI" id="CHEBI:58359"/>
        <dbReference type="ChEBI" id="CHEBI:456216"/>
        <dbReference type="EC" id="6.3.5.5"/>
    </reaction>
</comment>
<feature type="active site" evidence="10">
    <location>
        <position position="368"/>
    </location>
</feature>
<dbReference type="GO" id="GO:0044205">
    <property type="term" value="P:'de novo' UMP biosynthetic process"/>
    <property type="evidence" value="ECO:0007669"/>
    <property type="project" value="UniProtKB-UniRule"/>
</dbReference>
<keyword evidence="12" id="KW-0934">Plastid</keyword>
<dbReference type="PANTHER" id="PTHR43418:SF7">
    <property type="entry name" value="CARBAMOYL-PHOSPHATE SYNTHASE SMALL CHAIN"/>
    <property type="match status" value="1"/>
</dbReference>
<dbReference type="PRINTS" id="PR00099">
    <property type="entry name" value="CPSGATASE"/>
</dbReference>
<comment type="subunit">
    <text evidence="10">Composed of two chains; the small (or glutamine) chain promotes the hydrolysis of glutamine to ammonia, which is used by the large (or ammonia) chain to synthesize carbamoyl phosphate. Tetramer of heterodimers (alpha,beta)4.</text>
</comment>
<dbReference type="PANTHER" id="PTHR43418">
    <property type="entry name" value="MULTIFUNCTIONAL TRYPTOPHAN BIOSYNTHESIS PROTEIN-RELATED"/>
    <property type="match status" value="1"/>
</dbReference>
<keyword evidence="4 10" id="KW-0547">Nucleotide-binding</keyword>
<dbReference type="InterPro" id="IPR006274">
    <property type="entry name" value="CarbamoylP_synth_ssu"/>
</dbReference>
<dbReference type="GO" id="GO:0005524">
    <property type="term" value="F:ATP binding"/>
    <property type="evidence" value="ECO:0007669"/>
    <property type="project" value="UniProtKB-UniRule"/>
</dbReference>
<comment type="similarity">
    <text evidence="2 10">Belongs to the CarA family.</text>
</comment>
<dbReference type="Gene3D" id="3.40.50.880">
    <property type="match status" value="1"/>
</dbReference>
<dbReference type="InterPro" id="IPR029062">
    <property type="entry name" value="Class_I_gatase-like"/>
</dbReference>
<dbReference type="InterPro" id="IPR036480">
    <property type="entry name" value="CarbP_synth_ssu_N_sf"/>
</dbReference>
<dbReference type="PRINTS" id="PR00096">
    <property type="entry name" value="GATASE"/>
</dbReference>
<dbReference type="InterPro" id="IPR002474">
    <property type="entry name" value="CarbamoylP_synth_ssu_N"/>
</dbReference>
<dbReference type="SMART" id="SM01097">
    <property type="entry name" value="CPSase_sm_chain"/>
    <property type="match status" value="1"/>
</dbReference>
<dbReference type="PROSITE" id="PS51273">
    <property type="entry name" value="GATASE_TYPE_1"/>
    <property type="match status" value="1"/>
</dbReference>
<dbReference type="SUPFAM" id="SSF52021">
    <property type="entry name" value="Carbamoyl phosphate synthetase, small subunit N-terminal domain"/>
    <property type="match status" value="1"/>
</dbReference>
<accession>A0A9Y1I3B2</accession>
<evidence type="ECO:0000256" key="9">
    <source>
        <dbReference type="ARBA" id="ARBA00049285"/>
    </source>
</evidence>
<feature type="binding site" evidence="10">
    <location>
        <position position="326"/>
    </location>
    <ligand>
        <name>L-glutamine</name>
        <dbReference type="ChEBI" id="CHEBI:58359"/>
    </ligand>
</feature>
<name>A0A9Y1I3B2_9RHOD</name>
<organism evidence="12">
    <name type="scientific">Galdieria yellowstonensis</name>
    <dbReference type="NCBI Taxonomy" id="3028027"/>
    <lineage>
        <taxon>Eukaryota</taxon>
        <taxon>Rhodophyta</taxon>
        <taxon>Bangiophyceae</taxon>
        <taxon>Galdieriales</taxon>
        <taxon>Galdieriaceae</taxon>
        <taxon>Galdieria</taxon>
    </lineage>
</organism>
<comment type="pathway">
    <text evidence="1 10">Amino-acid biosynthesis; L-arginine biosynthesis; carbamoyl phosphate from bicarbonate: step 1/1.</text>
</comment>
<feature type="binding site" evidence="10">
    <location>
        <position position="287"/>
    </location>
    <ligand>
        <name>L-glutamine</name>
        <dbReference type="ChEBI" id="CHEBI:58359"/>
    </ligand>
</feature>
<feature type="binding site" evidence="10">
    <location>
        <position position="50"/>
    </location>
    <ligand>
        <name>L-glutamine</name>
        <dbReference type="ChEBI" id="CHEBI:58359"/>
    </ligand>
</feature>
<dbReference type="NCBIfam" id="TIGR01368">
    <property type="entry name" value="CPSaseIIsmall"/>
    <property type="match status" value="1"/>
</dbReference>
<evidence type="ECO:0000256" key="3">
    <source>
        <dbReference type="ARBA" id="ARBA00022598"/>
    </source>
</evidence>
<evidence type="ECO:0000256" key="4">
    <source>
        <dbReference type="ARBA" id="ARBA00022741"/>
    </source>
</evidence>
<dbReference type="NCBIfam" id="NF009475">
    <property type="entry name" value="PRK12838.1"/>
    <property type="match status" value="1"/>
</dbReference>
<protein>
    <recommendedName>
        <fullName evidence="10">Carbamoyl phosphate synthase small chain</fullName>
        <ecNumber evidence="10">6.3.5.5</ecNumber>
    </recommendedName>
    <alternativeName>
        <fullName evidence="10">Carbamoyl phosphate synthetase glutamine chain</fullName>
    </alternativeName>
</protein>
<geneLocation type="plastid" evidence="12"/>
<dbReference type="AlphaFoldDB" id="A0A9Y1I3B2"/>
<evidence type="ECO:0000256" key="5">
    <source>
        <dbReference type="ARBA" id="ARBA00022840"/>
    </source>
</evidence>
<dbReference type="Gene3D" id="3.50.30.20">
    <property type="entry name" value="Carbamoyl-phosphate synthase small subunit, N-terminal domain"/>
    <property type="match status" value="1"/>
</dbReference>
<evidence type="ECO:0000256" key="8">
    <source>
        <dbReference type="ARBA" id="ARBA00048816"/>
    </source>
</evidence>
<feature type="active site" evidence="10">
    <location>
        <position position="366"/>
    </location>
</feature>
<feature type="region of interest" description="CPSase" evidence="10">
    <location>
        <begin position="1"/>
        <end position="206"/>
    </location>
</feature>
<evidence type="ECO:0000256" key="6">
    <source>
        <dbReference type="ARBA" id="ARBA00022962"/>
    </source>
</evidence>
<dbReference type="CDD" id="cd01744">
    <property type="entry name" value="GATase1_CPSase"/>
    <property type="match status" value="1"/>
</dbReference>
<keyword evidence="6 10" id="KW-0315">Glutamine amidotransferase</keyword>
<evidence type="ECO:0000256" key="1">
    <source>
        <dbReference type="ARBA" id="ARBA00005077"/>
    </source>
</evidence>
<gene>
    <name evidence="10 12" type="primary">carA</name>
    <name evidence="12" type="ORF">GAYE_10879_126</name>
</gene>
<dbReference type="EC" id="6.3.5.5" evidence="10"/>
<evidence type="ECO:0000256" key="7">
    <source>
        <dbReference type="ARBA" id="ARBA00044031"/>
    </source>
</evidence>
<dbReference type="GO" id="GO:0006541">
    <property type="term" value="P:glutamine metabolic process"/>
    <property type="evidence" value="ECO:0007669"/>
    <property type="project" value="InterPro"/>
</dbReference>
<feature type="binding site" evidence="10">
    <location>
        <position position="323"/>
    </location>
    <ligand>
        <name>L-glutamine</name>
        <dbReference type="ChEBI" id="CHEBI:58359"/>
    </ligand>
</feature>